<dbReference type="InterPro" id="IPR006143">
    <property type="entry name" value="RND_pump_MFP"/>
</dbReference>
<dbReference type="InterPro" id="IPR058624">
    <property type="entry name" value="MdtA-like_HH"/>
</dbReference>
<evidence type="ECO:0000259" key="5">
    <source>
        <dbReference type="Pfam" id="PF25944"/>
    </source>
</evidence>
<feature type="domain" description="Multidrug resistance protein MdtA-like beta-barrel" evidence="5">
    <location>
        <begin position="223"/>
        <end position="309"/>
    </location>
</feature>
<gene>
    <name evidence="7" type="ORF">AACH11_22790</name>
</gene>
<evidence type="ECO:0000259" key="6">
    <source>
        <dbReference type="Pfam" id="PF25967"/>
    </source>
</evidence>
<proteinExistence type="inferred from homology"/>
<dbReference type="InterPro" id="IPR058626">
    <property type="entry name" value="MdtA-like_b-barrel"/>
</dbReference>
<feature type="domain" description="Multidrug resistance protein MdtA-like barrel-sandwich hybrid" evidence="4">
    <location>
        <begin position="79"/>
        <end position="218"/>
    </location>
</feature>
<accession>A0ABU9BFR4</accession>
<dbReference type="Proteomes" id="UP001368500">
    <property type="component" value="Unassembled WGS sequence"/>
</dbReference>
<dbReference type="Gene3D" id="1.10.287.470">
    <property type="entry name" value="Helix hairpin bin"/>
    <property type="match status" value="1"/>
</dbReference>
<dbReference type="Gene3D" id="2.40.30.170">
    <property type="match status" value="1"/>
</dbReference>
<dbReference type="Pfam" id="PF25917">
    <property type="entry name" value="BSH_RND"/>
    <property type="match status" value="1"/>
</dbReference>
<evidence type="ECO:0000259" key="3">
    <source>
        <dbReference type="Pfam" id="PF25876"/>
    </source>
</evidence>
<dbReference type="PANTHER" id="PTHR30158:SF3">
    <property type="entry name" value="MULTIDRUG EFFLUX PUMP SUBUNIT ACRA-RELATED"/>
    <property type="match status" value="1"/>
</dbReference>
<evidence type="ECO:0000313" key="7">
    <source>
        <dbReference type="EMBL" id="MEK8028797.1"/>
    </source>
</evidence>
<evidence type="ECO:0000259" key="4">
    <source>
        <dbReference type="Pfam" id="PF25917"/>
    </source>
</evidence>
<feature type="domain" description="Multidrug resistance protein MdtA-like C-terminal permuted SH3" evidence="6">
    <location>
        <begin position="315"/>
        <end position="374"/>
    </location>
</feature>
<evidence type="ECO:0000256" key="1">
    <source>
        <dbReference type="ARBA" id="ARBA00004196"/>
    </source>
</evidence>
<protein>
    <submittedName>
        <fullName evidence="7">Efflux RND transporter periplasmic adaptor subunit</fullName>
    </submittedName>
</protein>
<dbReference type="InterPro" id="IPR058625">
    <property type="entry name" value="MdtA-like_BSH"/>
</dbReference>
<evidence type="ECO:0000256" key="2">
    <source>
        <dbReference type="ARBA" id="ARBA00009477"/>
    </source>
</evidence>
<comment type="similarity">
    <text evidence="2">Belongs to the membrane fusion protein (MFP) (TC 8.A.1) family.</text>
</comment>
<dbReference type="Pfam" id="PF25967">
    <property type="entry name" value="RND-MFP_C"/>
    <property type="match status" value="1"/>
</dbReference>
<dbReference type="InterPro" id="IPR058627">
    <property type="entry name" value="MdtA-like_C"/>
</dbReference>
<dbReference type="Pfam" id="PF25944">
    <property type="entry name" value="Beta-barrel_RND"/>
    <property type="match status" value="1"/>
</dbReference>
<dbReference type="RefSeq" id="WP_341376585.1">
    <property type="nucleotide sequence ID" value="NZ_JBBUTF010000031.1"/>
</dbReference>
<dbReference type="Gene3D" id="2.40.50.100">
    <property type="match status" value="1"/>
</dbReference>
<sequence length="424" mass="43340">MPHPASSRASTAARPASRPPALALSALVLAAALTLGACSEKSAPPARGPVEVGTVTLKTQDVALPTELAGRTSAALASEVRPQVSGLIQARRFEEGARVQVGQVLYEIDAAPYRAALDQAKAALLNAQATVHSTKLKDQRYAALAADEGVARQDADDAHAAWLQAVAAVEQQKAALETARINLGYTQVRAPITGRIGTSSVTPGALVTASQSTALATIRALDPIHVDLTQSSADLLQLRRAMAAGGLQSGSAEVSLTLEDGSRYPLKGRLKFAEVAVDEATGSVTLRAQFPNPESVLLPGMYVRATLDQAVARAAILAPQQGITRDPKGKATALVVGTDGKVAQRDVTTTRALGDQWLIASGLAAGDRLIVQGTSKVRAGDAVKVVDVSPTTVAAGTAASAASAARTAASEARAAAAATPASER</sequence>
<name>A0ABU9BFR4_9BURK</name>
<reference evidence="7 8" key="1">
    <citation type="submission" date="2024-04" db="EMBL/GenBank/DDBJ databases">
        <title>Novel species of the genus Ideonella isolated from streams.</title>
        <authorList>
            <person name="Lu H."/>
        </authorList>
    </citation>
    <scope>NUCLEOTIDE SEQUENCE [LARGE SCALE GENOMIC DNA]</scope>
    <source>
        <strain evidence="7 8">BYS139W</strain>
    </source>
</reference>
<dbReference type="NCBIfam" id="TIGR01730">
    <property type="entry name" value="RND_mfp"/>
    <property type="match status" value="1"/>
</dbReference>
<comment type="caution">
    <text evidence="7">The sequence shown here is derived from an EMBL/GenBank/DDBJ whole genome shotgun (WGS) entry which is preliminary data.</text>
</comment>
<feature type="domain" description="Multidrug resistance protein MdtA-like alpha-helical hairpin" evidence="3">
    <location>
        <begin position="117"/>
        <end position="186"/>
    </location>
</feature>
<organism evidence="7 8">
    <name type="scientific">Pseudaquabacterium rugosum</name>
    <dbReference type="NCBI Taxonomy" id="2984194"/>
    <lineage>
        <taxon>Bacteria</taxon>
        <taxon>Pseudomonadati</taxon>
        <taxon>Pseudomonadota</taxon>
        <taxon>Betaproteobacteria</taxon>
        <taxon>Burkholderiales</taxon>
        <taxon>Sphaerotilaceae</taxon>
        <taxon>Pseudaquabacterium</taxon>
    </lineage>
</organism>
<evidence type="ECO:0000313" key="8">
    <source>
        <dbReference type="Proteomes" id="UP001368500"/>
    </source>
</evidence>
<dbReference type="SUPFAM" id="SSF111369">
    <property type="entry name" value="HlyD-like secretion proteins"/>
    <property type="match status" value="1"/>
</dbReference>
<dbReference type="PANTHER" id="PTHR30158">
    <property type="entry name" value="ACRA/E-RELATED COMPONENT OF DRUG EFFLUX TRANSPORTER"/>
    <property type="match status" value="1"/>
</dbReference>
<dbReference type="EMBL" id="JBBUTF010000031">
    <property type="protein sequence ID" value="MEK8028797.1"/>
    <property type="molecule type" value="Genomic_DNA"/>
</dbReference>
<comment type="subcellular location">
    <subcellularLocation>
        <location evidence="1">Cell envelope</location>
    </subcellularLocation>
</comment>
<dbReference type="Pfam" id="PF25876">
    <property type="entry name" value="HH_MFP_RND"/>
    <property type="match status" value="1"/>
</dbReference>
<dbReference type="Gene3D" id="2.40.420.20">
    <property type="match status" value="1"/>
</dbReference>
<keyword evidence="8" id="KW-1185">Reference proteome</keyword>